<dbReference type="SUPFAM" id="SSF53474">
    <property type="entry name" value="alpha/beta-Hydrolases"/>
    <property type="match status" value="1"/>
</dbReference>
<dbReference type="PANTHER" id="PTHR43037">
    <property type="entry name" value="UNNAMED PRODUCT-RELATED"/>
    <property type="match status" value="1"/>
</dbReference>
<dbReference type="InterPro" id="IPR003140">
    <property type="entry name" value="PLipase/COase/thioEstase"/>
</dbReference>
<feature type="domain" description="Phospholipase/carboxylesterase/thioesterase" evidence="2">
    <location>
        <begin position="121"/>
        <end position="184"/>
    </location>
</feature>
<dbReference type="PANTHER" id="PTHR43037:SF1">
    <property type="entry name" value="BLL1128 PROTEIN"/>
    <property type="match status" value="1"/>
</dbReference>
<reference evidence="3 4" key="1">
    <citation type="journal article" date="2019" name="ACS Chem. Biol.">
        <title>Identification and Mobilization of a Cryptic Antibiotic Biosynthesis Gene Locus from a Human-Pathogenic Nocardia Isolate.</title>
        <authorList>
            <person name="Herisse M."/>
            <person name="Ishida K."/>
            <person name="Porter J.L."/>
            <person name="Howden B."/>
            <person name="Hertweck C."/>
            <person name="Stinear T.P."/>
            <person name="Pidot S.J."/>
        </authorList>
    </citation>
    <scope>NUCLEOTIDE SEQUENCE [LARGE SCALE GENOMIC DNA]</scope>
    <source>
        <strain evidence="3 4">AUSMDU00024985</strain>
    </source>
</reference>
<protein>
    <recommendedName>
        <fullName evidence="2">Phospholipase/carboxylesterase/thioesterase domain-containing protein</fullName>
    </recommendedName>
</protein>
<evidence type="ECO:0000313" key="3">
    <source>
        <dbReference type="EMBL" id="QIS04287.1"/>
    </source>
</evidence>
<name>A0A6G9XTQ8_NOCBR</name>
<evidence type="ECO:0000259" key="2">
    <source>
        <dbReference type="Pfam" id="PF02230"/>
    </source>
</evidence>
<dbReference type="Proteomes" id="UP000501705">
    <property type="component" value="Chromosome"/>
</dbReference>
<dbReference type="EMBL" id="CP046171">
    <property type="protein sequence ID" value="QIS04287.1"/>
    <property type="molecule type" value="Genomic_DNA"/>
</dbReference>
<accession>A0A6G9XTQ8</accession>
<evidence type="ECO:0000256" key="1">
    <source>
        <dbReference type="ARBA" id="ARBA00022729"/>
    </source>
</evidence>
<dbReference type="Pfam" id="PF02230">
    <property type="entry name" value="Abhydrolase_2"/>
    <property type="match status" value="1"/>
</dbReference>
<dbReference type="AlphaFoldDB" id="A0A6G9XTQ8"/>
<organism evidence="3 4">
    <name type="scientific">Nocardia brasiliensis</name>
    <dbReference type="NCBI Taxonomy" id="37326"/>
    <lineage>
        <taxon>Bacteria</taxon>
        <taxon>Bacillati</taxon>
        <taxon>Actinomycetota</taxon>
        <taxon>Actinomycetes</taxon>
        <taxon>Mycobacteriales</taxon>
        <taxon>Nocardiaceae</taxon>
        <taxon>Nocardia</taxon>
    </lineage>
</organism>
<dbReference type="Gene3D" id="3.40.50.1820">
    <property type="entry name" value="alpha/beta hydrolase"/>
    <property type="match status" value="1"/>
</dbReference>
<keyword evidence="1" id="KW-0732">Signal</keyword>
<sequence>MMHGGSPNVVVTEEVLVHERHRTYRIVRPEAVRAGAPLIIVLHGLRDTYESMRRYTGGSFDVFAARDGAVVAYPDGVDREWNSARKAVMLSRRVKDVDDVGFLRALSEHLSTTWTLDPQPFVVGFSLGGQMAIRLLCDAPELLAGAALISSTLPAPDNRTCADLAARPLPVVALHGTADTLAPWGGGAVGLRRTPRQRRPLFGKGAHESFPDTLAWFAARNGIDRAPSTRWIDTGTGWVARTDYAQPGRPPVTGYTVLGGGHEIPGPRRRRLRRDDAVGGGLVAAEVISEFFGLTRAWGRSSPSAQ</sequence>
<proteinExistence type="predicted"/>
<dbReference type="InterPro" id="IPR050955">
    <property type="entry name" value="Plant_Biomass_Hydrol_Est"/>
</dbReference>
<dbReference type="InterPro" id="IPR029058">
    <property type="entry name" value="AB_hydrolase_fold"/>
</dbReference>
<gene>
    <name evidence="3" type="ORF">F5X71_19845</name>
</gene>
<dbReference type="GO" id="GO:0016787">
    <property type="term" value="F:hydrolase activity"/>
    <property type="evidence" value="ECO:0007669"/>
    <property type="project" value="InterPro"/>
</dbReference>
<evidence type="ECO:0000313" key="4">
    <source>
        <dbReference type="Proteomes" id="UP000501705"/>
    </source>
</evidence>